<evidence type="ECO:0000313" key="2">
    <source>
        <dbReference type="Proteomes" id="UP000824533"/>
    </source>
</evidence>
<dbReference type="Proteomes" id="UP000824533">
    <property type="component" value="Linkage Group LG04"/>
</dbReference>
<name>A0ACC1DE64_9NEOP</name>
<proteinExistence type="predicted"/>
<dbReference type="EMBL" id="CM034390">
    <property type="protein sequence ID" value="KAJ0181717.1"/>
    <property type="molecule type" value="Genomic_DNA"/>
</dbReference>
<accession>A0ACC1DE64</accession>
<protein>
    <submittedName>
        <fullName evidence="1">Uncharacterized protein</fullName>
    </submittedName>
</protein>
<gene>
    <name evidence="1" type="ORF">K1T71_002439</name>
</gene>
<reference evidence="1 2" key="1">
    <citation type="journal article" date="2021" name="Front. Genet.">
        <title>Chromosome-Level Genome Assembly Reveals Significant Gene Expansion in the Toll and IMD Signaling Pathways of Dendrolimus kikuchii.</title>
        <authorList>
            <person name="Zhou J."/>
            <person name="Wu P."/>
            <person name="Xiong Z."/>
            <person name="Liu N."/>
            <person name="Zhao N."/>
            <person name="Ji M."/>
            <person name="Qiu Y."/>
            <person name="Yang B."/>
        </authorList>
    </citation>
    <scope>NUCLEOTIDE SEQUENCE [LARGE SCALE GENOMIC DNA]</scope>
    <source>
        <strain evidence="1">Ann1</strain>
    </source>
</reference>
<keyword evidence="2" id="KW-1185">Reference proteome</keyword>
<organism evidence="1 2">
    <name type="scientific">Dendrolimus kikuchii</name>
    <dbReference type="NCBI Taxonomy" id="765133"/>
    <lineage>
        <taxon>Eukaryota</taxon>
        <taxon>Metazoa</taxon>
        <taxon>Ecdysozoa</taxon>
        <taxon>Arthropoda</taxon>
        <taxon>Hexapoda</taxon>
        <taxon>Insecta</taxon>
        <taxon>Pterygota</taxon>
        <taxon>Neoptera</taxon>
        <taxon>Endopterygota</taxon>
        <taxon>Lepidoptera</taxon>
        <taxon>Glossata</taxon>
        <taxon>Ditrysia</taxon>
        <taxon>Bombycoidea</taxon>
        <taxon>Lasiocampidae</taxon>
        <taxon>Dendrolimus</taxon>
    </lineage>
</organism>
<sequence length="98" mass="10577">MRARPSSACPAHHPPPRPLRSAGAARRSKAFVCVAVDKAGATGARVGCATDDDFVPFACSTDFAIKTLEELSIVSWPFYELTFVTLLLFAVDKHLATR</sequence>
<evidence type="ECO:0000313" key="1">
    <source>
        <dbReference type="EMBL" id="KAJ0181717.1"/>
    </source>
</evidence>
<comment type="caution">
    <text evidence="1">The sequence shown here is derived from an EMBL/GenBank/DDBJ whole genome shotgun (WGS) entry which is preliminary data.</text>
</comment>